<feature type="region of interest" description="Disordered" evidence="6">
    <location>
        <begin position="2996"/>
        <end position="3029"/>
    </location>
</feature>
<dbReference type="PROSITE" id="PS50021">
    <property type="entry name" value="CH"/>
    <property type="match status" value="1"/>
</dbReference>
<feature type="region of interest" description="Disordered" evidence="6">
    <location>
        <begin position="3271"/>
        <end position="3366"/>
    </location>
</feature>
<feature type="compositionally biased region" description="Low complexity" evidence="6">
    <location>
        <begin position="680"/>
        <end position="693"/>
    </location>
</feature>
<dbReference type="GO" id="GO:0005768">
    <property type="term" value="C:endosome"/>
    <property type="evidence" value="ECO:0007669"/>
    <property type="project" value="UniProtKB-SubCell"/>
</dbReference>
<feature type="region of interest" description="Disordered" evidence="6">
    <location>
        <begin position="3795"/>
        <end position="3824"/>
    </location>
</feature>
<evidence type="ECO:0000313" key="11">
    <source>
        <dbReference type="Proteomes" id="UP000752171"/>
    </source>
</evidence>
<comment type="subcellular location">
    <subcellularLocation>
        <location evidence="1">Endosome</location>
    </subcellularLocation>
</comment>
<feature type="compositionally biased region" description="Pro residues" evidence="6">
    <location>
        <begin position="3317"/>
        <end position="3327"/>
    </location>
</feature>
<dbReference type="PROSITE" id="PS51848">
    <property type="entry name" value="BMERB"/>
    <property type="match status" value="1"/>
</dbReference>
<evidence type="ECO:0000256" key="5">
    <source>
        <dbReference type="SAM" id="Coils"/>
    </source>
</evidence>
<feature type="compositionally biased region" description="Basic and acidic residues" evidence="6">
    <location>
        <begin position="3665"/>
        <end position="3686"/>
    </location>
</feature>
<feature type="compositionally biased region" description="Pro residues" evidence="6">
    <location>
        <begin position="694"/>
        <end position="706"/>
    </location>
</feature>
<dbReference type="Proteomes" id="UP000752171">
    <property type="component" value="Unassembled WGS sequence"/>
</dbReference>
<feature type="region of interest" description="Disordered" evidence="6">
    <location>
        <begin position="318"/>
        <end position="373"/>
    </location>
</feature>
<dbReference type="SMART" id="SM00033">
    <property type="entry name" value="CH"/>
    <property type="match status" value="1"/>
</dbReference>
<feature type="compositionally biased region" description="Low complexity" evidence="6">
    <location>
        <begin position="356"/>
        <end position="368"/>
    </location>
</feature>
<feature type="compositionally biased region" description="Low complexity" evidence="6">
    <location>
        <begin position="3228"/>
        <end position="3239"/>
    </location>
</feature>
<evidence type="ECO:0000256" key="4">
    <source>
        <dbReference type="ARBA" id="ARBA00023054"/>
    </source>
</evidence>
<feature type="region of interest" description="Disordered" evidence="6">
    <location>
        <begin position="1078"/>
        <end position="1138"/>
    </location>
</feature>
<feature type="domain" description="C2 NT-type" evidence="8">
    <location>
        <begin position="8"/>
        <end position="157"/>
    </location>
</feature>
<protein>
    <recommendedName>
        <fullName evidence="12">C2 NT-type domain-containing protein</fullName>
    </recommendedName>
</protein>
<organism evidence="10 11">
    <name type="scientific">Astyanax mexicanus</name>
    <name type="common">Blind cave fish</name>
    <name type="synonym">Astyanax fasciatus mexicanus</name>
    <dbReference type="NCBI Taxonomy" id="7994"/>
    <lineage>
        <taxon>Eukaryota</taxon>
        <taxon>Metazoa</taxon>
        <taxon>Chordata</taxon>
        <taxon>Craniata</taxon>
        <taxon>Vertebrata</taxon>
        <taxon>Euteleostomi</taxon>
        <taxon>Actinopterygii</taxon>
        <taxon>Neopterygii</taxon>
        <taxon>Teleostei</taxon>
        <taxon>Ostariophysi</taxon>
        <taxon>Characiformes</taxon>
        <taxon>Characoidei</taxon>
        <taxon>Acestrorhamphidae</taxon>
        <taxon>Acestrorhamphinae</taxon>
        <taxon>Astyanax</taxon>
    </lineage>
</organism>
<comment type="caution">
    <text evidence="10">The sequence shown here is derived from an EMBL/GenBank/DDBJ whole genome shotgun (WGS) entry which is preliminary data.</text>
</comment>
<feature type="compositionally biased region" description="Polar residues" evidence="6">
    <location>
        <begin position="4160"/>
        <end position="4169"/>
    </location>
</feature>
<accession>A0A8T2LRR3</accession>
<feature type="compositionally biased region" description="Pro residues" evidence="6">
    <location>
        <begin position="342"/>
        <end position="355"/>
    </location>
</feature>
<feature type="coiled-coil region" evidence="5">
    <location>
        <begin position="4266"/>
        <end position="4293"/>
    </location>
</feature>
<feature type="compositionally biased region" description="Polar residues" evidence="6">
    <location>
        <begin position="3862"/>
        <end position="3883"/>
    </location>
</feature>
<dbReference type="Pfam" id="PF12130">
    <property type="entry name" value="bMERB_dom"/>
    <property type="match status" value="1"/>
</dbReference>
<feature type="compositionally biased region" description="Pro residues" evidence="6">
    <location>
        <begin position="613"/>
        <end position="633"/>
    </location>
</feature>
<feature type="compositionally biased region" description="Low complexity" evidence="6">
    <location>
        <begin position="393"/>
        <end position="403"/>
    </location>
</feature>
<feature type="compositionally biased region" description="Pro residues" evidence="6">
    <location>
        <begin position="670"/>
        <end position="679"/>
    </location>
</feature>
<dbReference type="FunFam" id="1.10.418.10:FF:000023">
    <property type="entry name" value="EH domain-binding protein 1 isoform X1"/>
    <property type="match status" value="1"/>
</dbReference>
<evidence type="ECO:0008006" key="12">
    <source>
        <dbReference type="Google" id="ProtNLM"/>
    </source>
</evidence>
<dbReference type="CDD" id="cd21255">
    <property type="entry name" value="CH_EHBP1L1"/>
    <property type="match status" value="1"/>
</dbReference>
<dbReference type="PANTHER" id="PTHR23167:SF91">
    <property type="entry name" value="EH DOMAIN-BINDING PROTEIN 1-LIKE PROTEIN 1"/>
    <property type="match status" value="1"/>
</dbReference>
<dbReference type="SMART" id="SM01203">
    <property type="entry name" value="DUF3585"/>
    <property type="match status" value="1"/>
</dbReference>
<evidence type="ECO:0000259" key="9">
    <source>
        <dbReference type="PROSITE" id="PS51848"/>
    </source>
</evidence>
<dbReference type="SUPFAM" id="SSF47576">
    <property type="entry name" value="Calponin-homology domain, CH-domain"/>
    <property type="match status" value="1"/>
</dbReference>
<feature type="region of interest" description="Disordered" evidence="6">
    <location>
        <begin position="3188"/>
        <end position="3243"/>
    </location>
</feature>
<feature type="region of interest" description="Disordered" evidence="6">
    <location>
        <begin position="1043"/>
        <end position="1062"/>
    </location>
</feature>
<keyword evidence="3" id="KW-0967">Endosome</keyword>
<sequence length="4362" mass="478209">MTSVWKRLQRVGKRATKFQFVASFSELTVECTKKWQPDKLRVVWTRRNRRICTKLHGWQPGIKNPYRGTVVWQVPENVEITVTLFKDPNAEEFEDKDWTFIIENETKGHRKVLASVDVNMKKYANASSAQFDLALQLKPLSVKVVDATLKLTLTCIFLKEGKATDEDMQSLASLMSLKPSDIGNLEDFNDSDEEDKRTSTGANISTAATASHPSVRRVHDQAWRPASGTNPFTTVHSETEWTGSSVTAPNLRPPPSLNPFLPPLPPPHIQMPHPAASAQPTRPSPYAFTLPAFARAHPPALPKIFQPAEGSVHLSLQRRPSWGQADSSMEVSSAEEATPLYPQTPPSTFPRPPPFSLSSFTSQPSFLPDNGQTGVRKILSFSSLRAPPSDTCPATSSLGSSPPGSIPPPDPCPIKSYRASLAEPGSPLTRPTSMPSAAETASWQREWKSPEVKPSLCPVPTHLEEPVCHMPVQSSQILRRPASISSPPAFDPPLKKAAPPMYSTPPPNTPSTPLPLTFPTPDGSAQPMEAKYSTVAPPKHLLPMPCPSEVASVPTFLSSFHPAPPEPQPHAHYFPVTIPPPALVPSIPPLCTGAPIPSPAAGAPIPPLCTGAPIPPPATGPTIPPLAKGPPTSPSDAVAPIPPPPVVAPITPQATVASIPHPTNVAPIPPPATGAPIPPLATGAPIPSLSTGAPIPPPATGPPIPPLATCAPIPHPTNVAPIPPPATGPPIPPPATVAPIPPPATGPPIPPPATIAPNPPLCTGPPIPPPTTAAPIPPPTTATVAPIPPPATGPPIPPPTTAAPIPPPAIGPPITSQAAPIPQLPAVVASSLPSPSLTPDILPYLPPPVSALPSSVNISGPAAACSAAAVAPVVTPSADSETDPLLGVQTSEWRHQVVPTVVRPNVRRPAAPLNVIPPTSPPFSIFSPFLSPVPPVFPGSQLLPKMAIPPPIIGPVPEAPPDPCKEVHRQLSILTEEEYPSAGNSSEENTSSKISNAHKPSSRKAGVISIASQRPGDSKDEHPLVTSGTRKQDGEPVFGLKIVKPAPGPESMTSLLPPKPKATSVTEVKYFEFPKSEGGVAEKTPTDVIHQSSLTSGIVSESTAEVKNTKSQETTDAQTKQDEVPPVIPETEDTSKLQAESAEIQSVQTDEKELAENLLPETELSISPEKTKMDQGPQSMSALLPFCPTMPNPLWSPSISTENTTENLDRLLPGNSSDSKNENTCIFPTDGYKLSVEDEPVTISIDPLRCSDDTHVPEVSKLHETEVDFSADIETSCAPELPFWQNLKIEEGEQRVLNESLSEEKISDQKSSEMVPQGEEYQDGHNFEHINLSESTVPESVPLSQMIENEHSQIDTKPCMINLLPSCPNASLIPGLPSLCLLEQSTEWPSLEGSLTIIPHKEKTAKIIYGFGVQYDDQKIVQKMISLRPTCPRSTNTPGFPSVTYYEDDVHEPNMASLLKTCPKASRVPGLPSKLPVSVLEDKSWPQNSEIFWERENVLKKSQTKHQLTLPENKDSESQEMFLMRPSCPTASLTAGLPSAPRPKPQEQQRIVNMLQSCPRNSGIAGFPSTVFSNIDLDVRQWPSESTTLLLNIKTNEQTKPINETGSPYHDIRLVKYMVSMRQTCPRAATVAGFPSAPNMAELHPTSPNASNHSNMPSSVEMLPSCPNNSKIIGFPSIMVLKTDQDFTTQWKSNKNKSLIEVPKKEKSHIDNVSFQIIQDRLKEPTDLEWTMVALLPTCPRKAQTPGFPSAPIQSNEKKSHNMSRFLNSCSKVSSIHGMPSIINPAYDSLDEQPLEIKPFWIKGIKNDSYSIKPSYPPHYEVTYDDNEGIIKSMTSLRPSCPIKTKVPGFPSAPQLTSEKQINLSTPPDVSETNGFICLETASKADVPLTTDKISLVDSIIPSEQNDTFCNAQNIQTSSFILNEITQDNTGELDASSLEETKEDLGFWTRSDEGERGILENGRMHCRMWHSLPPDMPLLLTAGERIEGIDDRIPNTEDYIDAPKEYSTSDECSFEDLQQKTEQLTYSHVNTREVVEDPDNLVLSKIPEREWTPNMMELFPSCPRNSRVPGLPSTAFSNTYPTGKMDWCADKRTLWMKPLVPKPLESILSRPYSEGSVYYGTEIEDMLSLAHSCPSQTSIPGFPSAKRQKVLETLSPSISTSCPEISRVAGIPSRSPFQEAKPHEELLNMKQCLWEKKSPKEELESVIETPVQHTENLVNMSALVPTCPETAHIPGFPSAPYGKERDRVQTLEKPSMDLLSSADQTVPTVPEIPSWNEAPMEQHFGLNEWSKEDKDNFEKSVCLTPTAPQFQGHMEPNMSELFPSCPVISRIPGYPSKQNSTDRNEEWLSHTKFYIKKPLKEEKVDIFDTDKNSENIKSGNIALLPTLPLAACIPGLPSAQRHNGQMEQSMLLIRSICPMRSHIAGFQSTLIQVSSDWPTNQTISHQAWQDKNPPVIMTLAKEYEADLERMVALVPCCPSKNTIPGFPSVPEPQMQRIVTSCPKSSRIPGFPSKEKAMDFDWIDDRTVLWSSAPKPISRFDLIKDKTYENRDLLKGMFALAPTCPSLASIPGFPSVPKPDIIFTMVNMQPCLPKSSAMIGFPSKEGIQTEWSVEKTTFWEKPLKTRSDHSASQCFLDALSEQKDDYTEFMKRMFAMAPTCPSEVHTPGFPSLPQVKVESFYLRKEPDIENILHSCPRISLLSGFPSVYPVLEPSKPVEEKPIWAKPEKDTAIFSNIQDTSERKISENMVLLLPTCPNEARIPGFPSANKKLKKVEYTVNALVPSCPNLSRIPGMPSKKQVDQIEKAMPDWPPLWEKPLATATLAAFVMTFSTTEDESNMFALVPCCPKEAKSIGFPSLSTTCHDSIRTNKNPSTSSPIQTPVDSENAAINPCIKTELDISMENKESDNPIETKKAAEMSTCEGESLQQEHYLVMEPSSPSKAHDTTDLSETDITCGWEVLEADDPGTGKDEASGLVQTIVGVFHKGYETVAAMLQPTGSGTVEDPSDSGEPETSIHVQPKEPPCELSEPAEEERVLKKMLPASSSQPHFPTSAEPYMCRLFDVRSELSLSSKIAESWFSEEGDYSLMKKWPPLTEADLHKITKEEEDNPVLDIQTQDSRASLKGHFIDLSMSGKEELFINPNVELGAAVSTSILMEKGTEKHRAQEESTYEFLQPASGKSLRETFSLPSLRKLEEAGDDENQPVPPLRVRKKDSLQETPQTVAADDQEPVTPTIPTVVPPCRSKKHTVPIEKSGIEGNLQIEEVSVVRNVSQSIEDANPKSTNEAEQVDKGEHKDVVLKPSEESPVSKEEDSVAKNYPPVPVDLPVPVPRAKKRLSGSFFDNPDVSLESEKAKTQVATDGILGSTSKELPELVFVSPQEKDHSLLSSQDEVFPAALTRVPPKRRKSNRGDSERLTRATTDTQTSEEQTDKQQPITTSSEIKPTEENSSQANMTDLLVPVPRLKKRISGSLNADIPTSPTCPSYLTADTNTDKEVLQENQSDLNLPVPIPRSKKRLSGTFMEEICRSEKEQNETPLLPNEEENVGDKVEKIEGLPVPIPRSKKRLSGSFMEQTLVFEQGQKEETELSLNKEENVVDKGEKVEGLPVPIPRSKKRLSGSFMEEISASEQEQKEEISLLLNEGEHQVDLPALVPRSKKHPSGIFMEGIKISEQEHKEETSLLLNEGEKEVGLPVPVPRSKKRLSASFSDDSNPGDKQTSSLVYATESKALLEVSSDSIHGHEQKQKESSDNLKDEENENKKVDTICPEPPSDTHEDSRQLVEDAFETAISSDSSIMTLLNTGGVKDKEEDIELNKKEKGEDKVPLGSVSLDEAAVALDLSRQGAAEDSSDRPVPVSRVKKRLSGSFPDNTATSTNESSHQQGSSGQNVPEPLVPVRSKRKTETEAIGPLDNSASASDTEAVNLVDSSQSLLEWCQKVTEGYKGVRITNFSTSWRNGLAFCAILHHFYPDKVEYEMLDPYDIKKNNKKAFDGFASLGISRLMESSDMVLLAVPDRLIVMTYLNQIRTHFTGQELSVVQIGKNISESSYVVGEKIQEADPDAAVRYCTERLQSGYGSQETNGNVSDKGTKVDSDTSKSVVAPPRTKRTQGPTQAGGSGGAQAPVAPPRSHTGSIKGFSHVRDADLVKKRRSQLRGESFDEAELSEKSTAAESQPSAHVESEASKGRSASPENVESGEEGTAAERQDVSQYVLSEMQALEMEQRQIDQRAGTVERKLRRLLESGSDREEEEKLIQEWFTLVNKKNALIRRQDHLQLLQEEQDLEIKFELLKKELRDLMAVEEWQKTQAHKTREQLLLQELVALVNQRDELVHDIDAKERGALEEDERLERGLEQRRRKYGSRKEKCILQ</sequence>
<dbReference type="InterPro" id="IPR019448">
    <property type="entry name" value="NT-C2"/>
</dbReference>
<feature type="compositionally biased region" description="Polar residues" evidence="6">
    <location>
        <begin position="3432"/>
        <end position="3451"/>
    </location>
</feature>
<reference evidence="10 11" key="1">
    <citation type="submission" date="2021-07" db="EMBL/GenBank/DDBJ databases">
        <authorList>
            <person name="Imarazene B."/>
            <person name="Zahm M."/>
            <person name="Klopp C."/>
            <person name="Cabau C."/>
            <person name="Beille S."/>
            <person name="Jouanno E."/>
            <person name="Castinel A."/>
            <person name="Lluch J."/>
            <person name="Gil L."/>
            <person name="Kuchtly C."/>
            <person name="Lopez Roques C."/>
            <person name="Donnadieu C."/>
            <person name="Parrinello H."/>
            <person name="Journot L."/>
            <person name="Du K."/>
            <person name="Schartl M."/>
            <person name="Retaux S."/>
            <person name="Guiguen Y."/>
        </authorList>
    </citation>
    <scope>NUCLEOTIDE SEQUENCE [LARGE SCALE GENOMIC DNA]</scope>
    <source>
        <strain evidence="10">Pach_M1</strain>
        <tissue evidence="10">Testis</tissue>
    </source>
</reference>
<feature type="region of interest" description="Disordered" evidence="6">
    <location>
        <begin position="977"/>
        <end position="1033"/>
    </location>
</feature>
<feature type="compositionally biased region" description="Polar residues" evidence="6">
    <location>
        <begin position="3701"/>
        <end position="3718"/>
    </location>
</feature>
<keyword evidence="2" id="KW-0597">Phosphoprotein</keyword>
<proteinExistence type="predicted"/>
<name>A0A8T2LRR3_ASTMX</name>
<keyword evidence="4 5" id="KW-0175">Coiled coil</keyword>
<dbReference type="Pfam" id="PF10358">
    <property type="entry name" value="NT-C2"/>
    <property type="match status" value="1"/>
</dbReference>
<feature type="compositionally biased region" description="Polar residues" evidence="6">
    <location>
        <begin position="429"/>
        <end position="443"/>
    </location>
</feature>
<evidence type="ECO:0000259" key="8">
    <source>
        <dbReference type="PROSITE" id="PS51840"/>
    </source>
</evidence>
<feature type="compositionally biased region" description="Polar residues" evidence="6">
    <location>
        <begin position="3271"/>
        <end position="3284"/>
    </location>
</feature>
<feature type="region of interest" description="Disordered" evidence="6">
    <location>
        <begin position="4068"/>
        <end position="4198"/>
    </location>
</feature>
<feature type="region of interest" description="Disordered" evidence="6">
    <location>
        <begin position="3525"/>
        <end position="3548"/>
    </location>
</feature>
<evidence type="ECO:0000256" key="6">
    <source>
        <dbReference type="SAM" id="MobiDB-lite"/>
    </source>
</evidence>
<gene>
    <name evidence="10" type="ORF">AMEX_G11030</name>
</gene>
<dbReference type="Gene3D" id="1.10.418.10">
    <property type="entry name" value="Calponin-like domain"/>
    <property type="match status" value="1"/>
</dbReference>
<dbReference type="InterPro" id="IPR050540">
    <property type="entry name" value="F-actin_Monoox_Mical"/>
</dbReference>
<feature type="domain" description="BMERB" evidence="9">
    <location>
        <begin position="4186"/>
        <end position="4343"/>
    </location>
</feature>
<feature type="region of interest" description="Disordered" evidence="6">
    <location>
        <begin position="3837"/>
        <end position="3909"/>
    </location>
</feature>
<dbReference type="PROSITE" id="PS51840">
    <property type="entry name" value="C2_NT"/>
    <property type="match status" value="1"/>
</dbReference>
<dbReference type="InterPro" id="IPR022735">
    <property type="entry name" value="bMERB_dom"/>
</dbReference>
<dbReference type="InterPro" id="IPR036872">
    <property type="entry name" value="CH_dom_sf"/>
</dbReference>
<feature type="region of interest" description="Disordered" evidence="6">
    <location>
        <begin position="3647"/>
        <end position="3774"/>
    </location>
</feature>
<feature type="region of interest" description="Disordered" evidence="6">
    <location>
        <begin position="182"/>
        <end position="282"/>
    </location>
</feature>
<dbReference type="InterPro" id="IPR001715">
    <property type="entry name" value="CH_dom"/>
</dbReference>
<feature type="compositionally biased region" description="Basic and acidic residues" evidence="6">
    <location>
        <begin position="3734"/>
        <end position="3759"/>
    </location>
</feature>
<evidence type="ECO:0000259" key="7">
    <source>
        <dbReference type="PROSITE" id="PS50021"/>
    </source>
</evidence>
<feature type="domain" description="Calponin-homology (CH)" evidence="7">
    <location>
        <begin position="3920"/>
        <end position="4025"/>
    </location>
</feature>
<dbReference type="EMBL" id="JAICCE010000008">
    <property type="protein sequence ID" value="KAG9274140.1"/>
    <property type="molecule type" value="Genomic_DNA"/>
</dbReference>
<feature type="compositionally biased region" description="Polar residues" evidence="6">
    <location>
        <begin position="982"/>
        <end position="999"/>
    </location>
</feature>
<feature type="region of interest" description="Disordered" evidence="6">
    <location>
        <begin position="385"/>
        <end position="447"/>
    </location>
</feature>
<dbReference type="Pfam" id="PF00307">
    <property type="entry name" value="CH"/>
    <property type="match status" value="1"/>
</dbReference>
<feature type="region of interest" description="Disordered" evidence="6">
    <location>
        <begin position="670"/>
        <end position="817"/>
    </location>
</feature>
<feature type="compositionally biased region" description="Polar residues" evidence="6">
    <location>
        <begin position="227"/>
        <end position="248"/>
    </location>
</feature>
<feature type="compositionally biased region" description="Basic and acidic residues" evidence="6">
    <location>
        <begin position="3286"/>
        <end position="3312"/>
    </location>
</feature>
<evidence type="ECO:0000256" key="3">
    <source>
        <dbReference type="ARBA" id="ARBA00022753"/>
    </source>
</evidence>
<feature type="compositionally biased region" description="Pro residues" evidence="6">
    <location>
        <begin position="251"/>
        <end position="269"/>
    </location>
</feature>
<dbReference type="PANTHER" id="PTHR23167">
    <property type="entry name" value="CALPONIN HOMOLOGY DOMAIN-CONTAINING PROTEIN DDB_G0272472-RELATED"/>
    <property type="match status" value="1"/>
</dbReference>
<feature type="compositionally biased region" description="Basic and acidic residues" evidence="6">
    <location>
        <begin position="3800"/>
        <end position="3819"/>
    </location>
</feature>
<evidence type="ECO:0000256" key="2">
    <source>
        <dbReference type="ARBA" id="ARBA00022553"/>
    </source>
</evidence>
<feature type="compositionally biased region" description="Polar residues" evidence="6">
    <location>
        <begin position="1089"/>
        <end position="1118"/>
    </location>
</feature>
<evidence type="ECO:0000313" key="10">
    <source>
        <dbReference type="EMBL" id="KAG9274140.1"/>
    </source>
</evidence>
<feature type="compositionally biased region" description="Polar residues" evidence="6">
    <location>
        <begin position="4068"/>
        <end position="4080"/>
    </location>
</feature>
<feature type="region of interest" description="Disordered" evidence="6">
    <location>
        <begin position="3378"/>
        <end position="3455"/>
    </location>
</feature>
<feature type="compositionally biased region" description="Pro residues" evidence="6">
    <location>
        <begin position="721"/>
        <end position="811"/>
    </location>
</feature>
<evidence type="ECO:0000256" key="1">
    <source>
        <dbReference type="ARBA" id="ARBA00004177"/>
    </source>
</evidence>
<feature type="compositionally biased region" description="Polar residues" evidence="6">
    <location>
        <begin position="199"/>
        <end position="212"/>
    </location>
</feature>
<feature type="region of interest" description="Disordered" evidence="6">
    <location>
        <begin position="612"/>
        <end position="636"/>
    </location>
</feature>